<protein>
    <recommendedName>
        <fullName evidence="2">MADF domain-containing protein</fullName>
    </recommendedName>
</protein>
<gene>
    <name evidence="3" type="ORF">ABEB36_000922</name>
</gene>
<comment type="caution">
    <text evidence="3">The sequence shown here is derived from an EMBL/GenBank/DDBJ whole genome shotgun (WGS) entry which is preliminary data.</text>
</comment>
<dbReference type="PROSITE" id="PS51029">
    <property type="entry name" value="MADF"/>
    <property type="match status" value="1"/>
</dbReference>
<name>A0ABD1FGG0_HYPHA</name>
<accession>A0ABD1FGG0</accession>
<dbReference type="PANTHER" id="PTHR21505">
    <property type="entry name" value="MADF DOMAIN-CONTAINING PROTEIN-RELATED"/>
    <property type="match status" value="1"/>
</dbReference>
<dbReference type="PANTHER" id="PTHR21505:SF12">
    <property type="entry name" value="MADF DOMAIN-CONTAINING PROTEIN-RELATED"/>
    <property type="match status" value="1"/>
</dbReference>
<feature type="domain" description="MADF" evidence="2">
    <location>
        <begin position="15"/>
        <end position="113"/>
    </location>
</feature>
<dbReference type="SMART" id="SM00595">
    <property type="entry name" value="MADF"/>
    <property type="match status" value="1"/>
</dbReference>
<reference evidence="3 4" key="1">
    <citation type="submission" date="2024-05" db="EMBL/GenBank/DDBJ databases">
        <title>Genetic variation in Jamaican populations of the coffee berry borer (Hypothenemus hampei).</title>
        <authorList>
            <person name="Errbii M."/>
            <person name="Myrie A."/>
        </authorList>
    </citation>
    <scope>NUCLEOTIDE SEQUENCE [LARGE SCALE GENOMIC DNA]</scope>
    <source>
        <strain evidence="3">JA-Hopewell-2020-01-JO</strain>
        <tissue evidence="3">Whole body</tissue>
    </source>
</reference>
<dbReference type="Proteomes" id="UP001566132">
    <property type="component" value="Unassembled WGS sequence"/>
</dbReference>
<feature type="region of interest" description="Disordered" evidence="1">
    <location>
        <begin position="204"/>
        <end position="231"/>
    </location>
</feature>
<evidence type="ECO:0000313" key="4">
    <source>
        <dbReference type="Proteomes" id="UP001566132"/>
    </source>
</evidence>
<evidence type="ECO:0000313" key="3">
    <source>
        <dbReference type="EMBL" id="KAL1517113.1"/>
    </source>
</evidence>
<evidence type="ECO:0000259" key="2">
    <source>
        <dbReference type="PROSITE" id="PS51029"/>
    </source>
</evidence>
<proteinExistence type="predicted"/>
<dbReference type="EMBL" id="JBDJPC010000001">
    <property type="protein sequence ID" value="KAL1517113.1"/>
    <property type="molecule type" value="Genomic_DNA"/>
</dbReference>
<keyword evidence="4" id="KW-1185">Reference proteome</keyword>
<organism evidence="3 4">
    <name type="scientific">Hypothenemus hampei</name>
    <name type="common">Coffee berry borer</name>
    <dbReference type="NCBI Taxonomy" id="57062"/>
    <lineage>
        <taxon>Eukaryota</taxon>
        <taxon>Metazoa</taxon>
        <taxon>Ecdysozoa</taxon>
        <taxon>Arthropoda</taxon>
        <taxon>Hexapoda</taxon>
        <taxon>Insecta</taxon>
        <taxon>Pterygota</taxon>
        <taxon>Neoptera</taxon>
        <taxon>Endopterygota</taxon>
        <taxon>Coleoptera</taxon>
        <taxon>Polyphaga</taxon>
        <taxon>Cucujiformia</taxon>
        <taxon>Curculionidae</taxon>
        <taxon>Scolytinae</taxon>
        <taxon>Hypothenemus</taxon>
    </lineage>
</organism>
<sequence length="285" mass="33586">MMMSSKKWRESDTVKFVELYENAECLWNFRHPLYKHRNARDKAMQQILQEMNMPDFGINELKNKIKNIRSTYQQEVNKIKRSSQNIGGDIVEEYKTNLAWFPIADRFLGKVIHSTKNPVTKIEKMEKTDDEEQQSYFSSNQSALYNFVETEMTNAEQDGDLQNDNFTNSYSSTIQHIKEEVDSEDYGTVLESNKRRRLSNHVSYDLEPNKSDSSEVSQFNHNPLEDKNNSNINIHNRDEWYYFGNNVACQMRMLPLERALLCQKRIVDMLTEERIDYITKGKATS</sequence>
<dbReference type="Pfam" id="PF10545">
    <property type="entry name" value="MADF_DNA_bdg"/>
    <property type="match status" value="1"/>
</dbReference>
<evidence type="ECO:0000256" key="1">
    <source>
        <dbReference type="SAM" id="MobiDB-lite"/>
    </source>
</evidence>
<dbReference type="AlphaFoldDB" id="A0ABD1FGG0"/>
<dbReference type="InterPro" id="IPR006578">
    <property type="entry name" value="MADF-dom"/>
</dbReference>